<feature type="compositionally biased region" description="Pro residues" evidence="1">
    <location>
        <begin position="69"/>
        <end position="84"/>
    </location>
</feature>
<reference evidence="3 4" key="1">
    <citation type="submission" date="2019-07" db="EMBL/GenBank/DDBJ databases">
        <title>Quadrisphaera sp. strain DD2A genome sequencing and assembly.</title>
        <authorList>
            <person name="Kim I."/>
        </authorList>
    </citation>
    <scope>NUCLEOTIDE SEQUENCE [LARGE SCALE GENOMIC DNA]</scope>
    <source>
        <strain evidence="3 4">DD2A</strain>
    </source>
</reference>
<name>A0A5C8ZH10_9ACTN</name>
<feature type="chain" id="PRO_5039687403" description="DUF4352 domain-containing protein" evidence="2">
    <location>
        <begin position="37"/>
        <end position="219"/>
    </location>
</feature>
<dbReference type="RefSeq" id="WP_147926166.1">
    <property type="nucleotide sequence ID" value="NZ_VKAC01000005.1"/>
</dbReference>
<keyword evidence="2" id="KW-0732">Signal</keyword>
<sequence>MGVTSKRPSRRTAAAAAAAAAVVLCVGVLVSCTSSSSDGTAPTASPTTSSAGGPTPPSSTATGPAASTPSPPPSSTYAGPPPATAPVVGATTLPPVPTGSPAAFGDGLVATVSAVREAQASGSVPGDVAGPAVAVSVRVENGSDAPVDLGGLTVTATYGADAVPATLLTGAPSAPAEGVLAPRKSAEGVWAFTVPSGQASSLVLTISSISSGTTVVVRG</sequence>
<comment type="caution">
    <text evidence="3">The sequence shown here is derived from an EMBL/GenBank/DDBJ whole genome shotgun (WGS) entry which is preliminary data.</text>
</comment>
<proteinExistence type="predicted"/>
<evidence type="ECO:0000256" key="2">
    <source>
        <dbReference type="SAM" id="SignalP"/>
    </source>
</evidence>
<dbReference type="EMBL" id="VKAC01000005">
    <property type="protein sequence ID" value="TXR56373.1"/>
    <property type="molecule type" value="Genomic_DNA"/>
</dbReference>
<dbReference type="PROSITE" id="PS51257">
    <property type="entry name" value="PROKAR_LIPOPROTEIN"/>
    <property type="match status" value="1"/>
</dbReference>
<feature type="signal peptide" evidence="2">
    <location>
        <begin position="1"/>
        <end position="36"/>
    </location>
</feature>
<dbReference type="OrthoDB" id="3831250at2"/>
<dbReference type="AlphaFoldDB" id="A0A5C8ZH10"/>
<accession>A0A5C8ZH10</accession>
<keyword evidence="4" id="KW-1185">Reference proteome</keyword>
<protein>
    <recommendedName>
        <fullName evidence="5">DUF4352 domain-containing protein</fullName>
    </recommendedName>
</protein>
<evidence type="ECO:0008006" key="5">
    <source>
        <dbReference type="Google" id="ProtNLM"/>
    </source>
</evidence>
<feature type="compositionally biased region" description="Low complexity" evidence="1">
    <location>
        <begin position="34"/>
        <end position="68"/>
    </location>
</feature>
<evidence type="ECO:0000313" key="4">
    <source>
        <dbReference type="Proteomes" id="UP000321234"/>
    </source>
</evidence>
<organism evidence="3 4">
    <name type="scientific">Quadrisphaera setariae</name>
    <dbReference type="NCBI Taxonomy" id="2593304"/>
    <lineage>
        <taxon>Bacteria</taxon>
        <taxon>Bacillati</taxon>
        <taxon>Actinomycetota</taxon>
        <taxon>Actinomycetes</taxon>
        <taxon>Kineosporiales</taxon>
        <taxon>Kineosporiaceae</taxon>
        <taxon>Quadrisphaera</taxon>
    </lineage>
</organism>
<feature type="region of interest" description="Disordered" evidence="1">
    <location>
        <begin position="34"/>
        <end position="94"/>
    </location>
</feature>
<dbReference type="Proteomes" id="UP000321234">
    <property type="component" value="Unassembled WGS sequence"/>
</dbReference>
<gene>
    <name evidence="3" type="ORF">FMM08_09735</name>
</gene>
<evidence type="ECO:0000313" key="3">
    <source>
        <dbReference type="EMBL" id="TXR56373.1"/>
    </source>
</evidence>
<evidence type="ECO:0000256" key="1">
    <source>
        <dbReference type="SAM" id="MobiDB-lite"/>
    </source>
</evidence>